<dbReference type="RefSeq" id="WP_048767022.1">
    <property type="nucleotide sequence ID" value="NZ_JVJW01000052.1"/>
</dbReference>
<dbReference type="Proteomes" id="UP000250242">
    <property type="component" value="Unassembled WGS sequence"/>
</dbReference>
<dbReference type="Gene3D" id="1.10.8.1050">
    <property type="entry name" value="Antitoxin VbhA-like"/>
    <property type="match status" value="1"/>
</dbReference>
<dbReference type="InterPro" id="IPR033788">
    <property type="entry name" value="VbhA-like"/>
</dbReference>
<protein>
    <submittedName>
        <fullName evidence="1">Uncharacterized protein</fullName>
    </submittedName>
</protein>
<name>A0A2X1UV55_9BURK</name>
<dbReference type="AlphaFoldDB" id="A0A2X1UV55"/>
<organism evidence="1 2">
    <name type="scientific">Oligella urethralis</name>
    <dbReference type="NCBI Taxonomy" id="90245"/>
    <lineage>
        <taxon>Bacteria</taxon>
        <taxon>Pseudomonadati</taxon>
        <taxon>Pseudomonadota</taxon>
        <taxon>Betaproteobacteria</taxon>
        <taxon>Burkholderiales</taxon>
        <taxon>Alcaligenaceae</taxon>
        <taxon>Oligella</taxon>
    </lineage>
</organism>
<proteinExistence type="predicted"/>
<gene>
    <name evidence="1" type="ORF">NCTC11009_01507</name>
</gene>
<accession>A0A2X1UV55</accession>
<evidence type="ECO:0000313" key="2">
    <source>
        <dbReference type="Proteomes" id="UP000250242"/>
    </source>
</evidence>
<evidence type="ECO:0000313" key="1">
    <source>
        <dbReference type="EMBL" id="SPY08281.1"/>
    </source>
</evidence>
<dbReference type="CDD" id="cd11586">
    <property type="entry name" value="VbhA_like"/>
    <property type="match status" value="1"/>
</dbReference>
<sequence>MDKSSIELSIEQRKEALRLSIGSLALEGEKPTERTIEVLNLLVENKISFDEASNLVKSFD</sequence>
<reference evidence="1 2" key="1">
    <citation type="submission" date="2018-06" db="EMBL/GenBank/DDBJ databases">
        <authorList>
            <consortium name="Pathogen Informatics"/>
            <person name="Doyle S."/>
        </authorList>
    </citation>
    <scope>NUCLEOTIDE SEQUENCE [LARGE SCALE GENOMIC DNA]</scope>
    <source>
        <strain evidence="1 2">NCTC11009</strain>
    </source>
</reference>
<dbReference type="InterPro" id="IPR043038">
    <property type="entry name" value="VbhA_sf"/>
</dbReference>
<dbReference type="EMBL" id="UATH01000001">
    <property type="protein sequence ID" value="SPY08281.1"/>
    <property type="molecule type" value="Genomic_DNA"/>
</dbReference>